<reference evidence="2 3" key="1">
    <citation type="submission" date="2022-11" db="UniProtKB">
        <authorList>
            <consortium name="WormBaseParasite"/>
        </authorList>
    </citation>
    <scope>IDENTIFICATION</scope>
</reference>
<proteinExistence type="predicted"/>
<evidence type="ECO:0000313" key="3">
    <source>
        <dbReference type="WBParaSite" id="PgR148_g001_t03"/>
    </source>
</evidence>
<protein>
    <submittedName>
        <fullName evidence="2 3">Uncharacterized protein</fullName>
    </submittedName>
</protein>
<name>A0A915CGP8_PARUN</name>
<dbReference type="WBParaSite" id="PgR148_g001_t01">
    <property type="protein sequence ID" value="PgR148_g001_t01"/>
    <property type="gene ID" value="PgR148_g001"/>
</dbReference>
<organism evidence="1 3">
    <name type="scientific">Parascaris univalens</name>
    <name type="common">Nematode worm</name>
    <dbReference type="NCBI Taxonomy" id="6257"/>
    <lineage>
        <taxon>Eukaryota</taxon>
        <taxon>Metazoa</taxon>
        <taxon>Ecdysozoa</taxon>
        <taxon>Nematoda</taxon>
        <taxon>Chromadorea</taxon>
        <taxon>Rhabditida</taxon>
        <taxon>Spirurina</taxon>
        <taxon>Ascaridomorpha</taxon>
        <taxon>Ascaridoidea</taxon>
        <taxon>Ascarididae</taxon>
        <taxon>Parascaris</taxon>
    </lineage>
</organism>
<accession>A0A915CGP8</accession>
<evidence type="ECO:0000313" key="2">
    <source>
        <dbReference type="WBParaSite" id="PgR148_g001_t01"/>
    </source>
</evidence>
<keyword evidence="1" id="KW-1185">Reference proteome</keyword>
<dbReference type="WBParaSite" id="PgR148_g001_t03">
    <property type="protein sequence ID" value="PgR148_g001_t03"/>
    <property type="gene ID" value="PgR148_g001"/>
</dbReference>
<dbReference type="AlphaFoldDB" id="A0A915CGP8"/>
<sequence length="84" mass="9477">MQECGPKLWPFAMLSIEFCNLQSWQPNCVHGHLLLRLLGSVVCSCKDAAIWRSGSGYVEFNIQLGSDQVIARIFSVIDYNEKTI</sequence>
<dbReference type="Proteomes" id="UP000887569">
    <property type="component" value="Unplaced"/>
</dbReference>
<evidence type="ECO:0000313" key="1">
    <source>
        <dbReference type="Proteomes" id="UP000887569"/>
    </source>
</evidence>